<dbReference type="SUPFAM" id="SSF55347">
    <property type="entry name" value="Glyceraldehyde-3-phosphate dehydrogenase-like, C-terminal domain"/>
    <property type="match status" value="1"/>
</dbReference>
<dbReference type="RefSeq" id="WP_305023456.1">
    <property type="nucleotide sequence ID" value="NZ_JAUQTB010000003.1"/>
</dbReference>
<keyword evidence="5" id="KW-1185">Reference proteome</keyword>
<keyword evidence="1" id="KW-0560">Oxidoreductase</keyword>
<dbReference type="PANTHER" id="PTHR43818:SF11">
    <property type="entry name" value="BCDNA.GH03377"/>
    <property type="match status" value="1"/>
</dbReference>
<proteinExistence type="predicted"/>
<evidence type="ECO:0000259" key="2">
    <source>
        <dbReference type="Pfam" id="PF01408"/>
    </source>
</evidence>
<evidence type="ECO:0000256" key="1">
    <source>
        <dbReference type="ARBA" id="ARBA00023002"/>
    </source>
</evidence>
<sequence length="336" mass="38310">MTKLKLAVIGLGHMGKHMLHRWVPQFAEQVEVAALCDNEESRLQQEAEAAGSSARLYTDYRVLLNEEQLDLVYIAVPPSMHHDVARIAFEKGVHVFCEKPLANSLQEARHLLELAEQSDRLHAIHFSFPMDPEVVQFKQLIDEQAVGPIEQMDFYLEFPQWPRAWQQNPWITTRHEGGYLLEVGIHWIHMIQQVFGPITQVKSQIEYPSDGRQCESRVSAVMSLHNGMDIHVSGTDHREGEERVSLVVHGEQGIIALENWSSLYMGPNEAELRPVPVRGGEDELPVFKQVLQILNGKPGQVYDFYDGYNAQVVLEALRKPGEGVTDLRQQLINRRD</sequence>
<protein>
    <submittedName>
        <fullName evidence="4">Gfo/Idh/MocA family oxidoreductase</fullName>
    </submittedName>
</protein>
<dbReference type="Proteomes" id="UP001240171">
    <property type="component" value="Unassembled WGS sequence"/>
</dbReference>
<dbReference type="Pfam" id="PF01408">
    <property type="entry name" value="GFO_IDH_MocA"/>
    <property type="match status" value="1"/>
</dbReference>
<dbReference type="InterPro" id="IPR050463">
    <property type="entry name" value="Gfo/Idh/MocA_oxidrdct_glycsds"/>
</dbReference>
<evidence type="ECO:0000313" key="4">
    <source>
        <dbReference type="EMBL" id="MDO7906253.1"/>
    </source>
</evidence>
<organism evidence="4 5">
    <name type="scientific">Paenibacillus lacisoli</name>
    <dbReference type="NCBI Taxonomy" id="3064525"/>
    <lineage>
        <taxon>Bacteria</taxon>
        <taxon>Bacillati</taxon>
        <taxon>Bacillota</taxon>
        <taxon>Bacilli</taxon>
        <taxon>Bacillales</taxon>
        <taxon>Paenibacillaceae</taxon>
        <taxon>Paenibacillus</taxon>
    </lineage>
</organism>
<feature type="domain" description="Gfo/Idh/MocA-like oxidoreductase N-terminal" evidence="2">
    <location>
        <begin position="5"/>
        <end position="121"/>
    </location>
</feature>
<dbReference type="InterPro" id="IPR055170">
    <property type="entry name" value="GFO_IDH_MocA-like_dom"/>
</dbReference>
<dbReference type="PANTHER" id="PTHR43818">
    <property type="entry name" value="BCDNA.GH03377"/>
    <property type="match status" value="1"/>
</dbReference>
<accession>A0ABT9CF75</accession>
<comment type="caution">
    <text evidence="4">The sequence shown here is derived from an EMBL/GenBank/DDBJ whole genome shotgun (WGS) entry which is preliminary data.</text>
</comment>
<dbReference type="Gene3D" id="3.40.50.720">
    <property type="entry name" value="NAD(P)-binding Rossmann-like Domain"/>
    <property type="match status" value="1"/>
</dbReference>
<evidence type="ECO:0000313" key="5">
    <source>
        <dbReference type="Proteomes" id="UP001240171"/>
    </source>
</evidence>
<evidence type="ECO:0000259" key="3">
    <source>
        <dbReference type="Pfam" id="PF22725"/>
    </source>
</evidence>
<dbReference type="Pfam" id="PF22725">
    <property type="entry name" value="GFO_IDH_MocA_C3"/>
    <property type="match status" value="1"/>
</dbReference>
<dbReference type="EMBL" id="JAUQTB010000003">
    <property type="protein sequence ID" value="MDO7906253.1"/>
    <property type="molecule type" value="Genomic_DNA"/>
</dbReference>
<reference evidence="4 5" key="1">
    <citation type="submission" date="2023-07" db="EMBL/GenBank/DDBJ databases">
        <title>Paenibacillus sp. JX-17 nov. isolated from soil.</title>
        <authorList>
            <person name="Wan Y."/>
            <person name="Liu B."/>
        </authorList>
    </citation>
    <scope>NUCLEOTIDE SEQUENCE [LARGE SCALE GENOMIC DNA]</scope>
    <source>
        <strain evidence="4 5">JX-17</strain>
    </source>
</reference>
<dbReference type="InterPro" id="IPR000683">
    <property type="entry name" value="Gfo/Idh/MocA-like_OxRdtase_N"/>
</dbReference>
<dbReference type="Gene3D" id="3.30.360.10">
    <property type="entry name" value="Dihydrodipicolinate Reductase, domain 2"/>
    <property type="match status" value="1"/>
</dbReference>
<dbReference type="SUPFAM" id="SSF51735">
    <property type="entry name" value="NAD(P)-binding Rossmann-fold domains"/>
    <property type="match status" value="1"/>
</dbReference>
<name>A0ABT9CF75_9BACL</name>
<feature type="domain" description="GFO/IDH/MocA-like oxidoreductase" evidence="3">
    <location>
        <begin position="135"/>
        <end position="255"/>
    </location>
</feature>
<gene>
    <name evidence="4" type="ORF">Q5741_07450</name>
</gene>
<dbReference type="InterPro" id="IPR036291">
    <property type="entry name" value="NAD(P)-bd_dom_sf"/>
</dbReference>